<reference evidence="4 6" key="1">
    <citation type="submission" date="2015-07" db="EMBL/GenBank/DDBJ databases">
        <title>Genome of Polaribacter dokdonenesis DSW-5, isolated from seawater off Dokdo in Korea.</title>
        <authorList>
            <person name="Yoon K."/>
            <person name="Song J.Y."/>
            <person name="Kim J.F."/>
        </authorList>
    </citation>
    <scope>NUCLEOTIDE SEQUENCE [LARGE SCALE GENOMIC DNA]</scope>
    <source>
        <strain evidence="4 6">DSW-5</strain>
    </source>
</reference>
<evidence type="ECO:0000313" key="6">
    <source>
        <dbReference type="Proteomes" id="UP000037716"/>
    </source>
</evidence>
<evidence type="ECO:0000313" key="5">
    <source>
        <dbReference type="EMBL" id="SEE00893.1"/>
    </source>
</evidence>
<protein>
    <submittedName>
        <fullName evidence="5">Chemotaxis protein MotB</fullName>
    </submittedName>
    <submittedName>
        <fullName evidence="4">OmpA family protein</fullName>
    </submittedName>
</protein>
<gene>
    <name evidence="4" type="ORF">I602_1438</name>
    <name evidence="5" type="ORF">SAMN05444353_0330</name>
</gene>
<dbReference type="STRING" id="1300348.I602_1438"/>
<dbReference type="RefSeq" id="WP_231658712.1">
    <property type="nucleotide sequence ID" value="NZ_FNUE01000001.1"/>
</dbReference>
<dbReference type="AlphaFoldDB" id="A0A0N0CFG8"/>
<evidence type="ECO:0000259" key="3">
    <source>
        <dbReference type="PROSITE" id="PS51123"/>
    </source>
</evidence>
<dbReference type="InterPro" id="IPR050330">
    <property type="entry name" value="Bact_OuterMem_StrucFunc"/>
</dbReference>
<dbReference type="Gene3D" id="3.30.1330.60">
    <property type="entry name" value="OmpA-like domain"/>
    <property type="match status" value="1"/>
</dbReference>
<evidence type="ECO:0000256" key="1">
    <source>
        <dbReference type="PROSITE-ProRule" id="PRU00473"/>
    </source>
</evidence>
<evidence type="ECO:0000313" key="7">
    <source>
        <dbReference type="Proteomes" id="UP000183071"/>
    </source>
</evidence>
<name>A0A0N0CFG8_9FLAO</name>
<feature type="chain" id="PRO_5005845680" evidence="2">
    <location>
        <begin position="23"/>
        <end position="283"/>
    </location>
</feature>
<dbReference type="PROSITE" id="PS51257">
    <property type="entry name" value="PROKAR_LIPOPROTEIN"/>
    <property type="match status" value="1"/>
</dbReference>
<dbReference type="Proteomes" id="UP000183071">
    <property type="component" value="Unassembled WGS sequence"/>
</dbReference>
<accession>A0A0N0CFG8</accession>
<dbReference type="GO" id="GO:0016020">
    <property type="term" value="C:membrane"/>
    <property type="evidence" value="ECO:0007669"/>
    <property type="project" value="UniProtKB-UniRule"/>
</dbReference>
<keyword evidence="2" id="KW-0732">Signal</keyword>
<keyword evidence="7" id="KW-1185">Reference proteome</keyword>
<dbReference type="InterPro" id="IPR006665">
    <property type="entry name" value="OmpA-like"/>
</dbReference>
<dbReference type="EMBL" id="LGBR01000001">
    <property type="protein sequence ID" value="KOY51878.1"/>
    <property type="molecule type" value="Genomic_DNA"/>
</dbReference>
<evidence type="ECO:0000313" key="4">
    <source>
        <dbReference type="EMBL" id="KOY51878.1"/>
    </source>
</evidence>
<dbReference type="PANTHER" id="PTHR30329">
    <property type="entry name" value="STATOR ELEMENT OF FLAGELLAR MOTOR COMPLEX"/>
    <property type="match status" value="1"/>
</dbReference>
<dbReference type="EMBL" id="FNUE01000001">
    <property type="protein sequence ID" value="SEE00893.1"/>
    <property type="molecule type" value="Genomic_DNA"/>
</dbReference>
<reference evidence="5 7" key="2">
    <citation type="submission" date="2016-10" db="EMBL/GenBank/DDBJ databases">
        <authorList>
            <person name="Varghese N."/>
            <person name="Submissions S."/>
        </authorList>
    </citation>
    <scope>NUCLEOTIDE SEQUENCE [LARGE SCALE GENOMIC DNA]</scope>
    <source>
        <strain evidence="5 7">DSW-5</strain>
    </source>
</reference>
<dbReference type="CDD" id="cd07185">
    <property type="entry name" value="OmpA_C-like"/>
    <property type="match status" value="1"/>
</dbReference>
<dbReference type="PATRIC" id="fig|1300348.6.peg.1437"/>
<comment type="caution">
    <text evidence="4">The sequence shown here is derived from an EMBL/GenBank/DDBJ whole genome shotgun (WGS) entry which is preliminary data.</text>
</comment>
<dbReference type="Pfam" id="PF00691">
    <property type="entry name" value="OmpA"/>
    <property type="match status" value="1"/>
</dbReference>
<dbReference type="PROSITE" id="PS51123">
    <property type="entry name" value="OMPA_2"/>
    <property type="match status" value="1"/>
</dbReference>
<dbReference type="Proteomes" id="UP000037716">
    <property type="component" value="Unassembled WGS sequence"/>
</dbReference>
<feature type="domain" description="OmpA-like" evidence="3">
    <location>
        <begin position="149"/>
        <end position="271"/>
    </location>
</feature>
<organism evidence="4 6">
    <name type="scientific">Polaribacter dokdonensis DSW-5</name>
    <dbReference type="NCBI Taxonomy" id="1300348"/>
    <lineage>
        <taxon>Bacteria</taxon>
        <taxon>Pseudomonadati</taxon>
        <taxon>Bacteroidota</taxon>
        <taxon>Flavobacteriia</taxon>
        <taxon>Flavobacteriales</taxon>
        <taxon>Flavobacteriaceae</taxon>
    </lineage>
</organism>
<sequence length="283" mass="32276">MMKKLTAVVVLFTFLMTSCVSKKEFVALQTEHAQAKDELLKVETSLQKCLIEKEKQDTKVFALTEQVKYLQEDKKTALKQVENLTVLTQSSSDNIKNVISQLSEKDKYINGVRKAMTQKDSLNLAIKYHLTRNLADGIQDKDIEVNVEKTVVFISISDKLLFKSGSYNVTENAYTVLDKIAKVIKDQPKMEVMIEGHTDTTPIKRDLIQDNWDLSALRATSITRILQYKFGVKPERLIAAGRSQYIPLAPNDTAENKAKNRRTKIIIMPKLNQFFDLLEQDSE</sequence>
<dbReference type="SUPFAM" id="SSF103088">
    <property type="entry name" value="OmpA-like"/>
    <property type="match status" value="1"/>
</dbReference>
<feature type="signal peptide" evidence="2">
    <location>
        <begin position="1"/>
        <end position="22"/>
    </location>
</feature>
<proteinExistence type="predicted"/>
<keyword evidence="1" id="KW-0472">Membrane</keyword>
<evidence type="ECO:0000256" key="2">
    <source>
        <dbReference type="SAM" id="SignalP"/>
    </source>
</evidence>
<dbReference type="InterPro" id="IPR036737">
    <property type="entry name" value="OmpA-like_sf"/>
</dbReference>
<dbReference type="PANTHER" id="PTHR30329:SF21">
    <property type="entry name" value="LIPOPROTEIN YIAD-RELATED"/>
    <property type="match status" value="1"/>
</dbReference>